<dbReference type="GO" id="GO:0005634">
    <property type="term" value="C:nucleus"/>
    <property type="evidence" value="ECO:0007669"/>
    <property type="project" value="TreeGrafter"/>
</dbReference>
<evidence type="ECO:0000259" key="9">
    <source>
        <dbReference type="PROSITE" id="PS51011"/>
    </source>
</evidence>
<feature type="compositionally biased region" description="Polar residues" evidence="7">
    <location>
        <begin position="37"/>
        <end position="46"/>
    </location>
</feature>
<feature type="domain" description="SHSP" evidence="8">
    <location>
        <begin position="335"/>
        <end position="436"/>
    </location>
</feature>
<gene>
    <name evidence="10" type="ORF">GH714_007514</name>
</gene>
<dbReference type="SMART" id="SM01014">
    <property type="entry name" value="ARID"/>
    <property type="match status" value="1"/>
</dbReference>
<dbReference type="PROSITE" id="PS51011">
    <property type="entry name" value="ARID"/>
    <property type="match status" value="1"/>
</dbReference>
<dbReference type="SUPFAM" id="SSF49764">
    <property type="entry name" value="HSP20-like chaperones"/>
    <property type="match status" value="1"/>
</dbReference>
<sequence length="436" mass="48772">MEDTEMPSQDQNLAGGSDVNLVDASVQEEVSTDKLENQNASENGKTSAEDKTDTLPTDVPMSENQVEPDNKNALDANANVNDAVSNKLPEKKINVDATNVHNQPETVTPLLRGSIRLLDQRMRVFLSPRMGEADESGTLEERAAFMREVETFYRDNALEFKPPKFYGEPINCLKLWNAVIRLGGYDVVTASKLWRQVGESFHPPKTCTTVSWTFRIFYEKALLEYEKHKRQNGELQLPGSPLHQPSVVEKEVSGYQAPGSGRARRDAAARAMQGWHAQRLLGYGEVSEPIIKDKSLNSTPRREKPLKSIGLHKQKTNLEHSEITANIETDKELDIEIVDVGPPADWVKINVRESKDCFEVYALVPGLLREEVRVQSDPAGRLVITGQPEQLDNPWGITPFKKVISLPSRIDPLQTSAVVSLHGRLYVRVPFDRVSA</sequence>
<dbReference type="InterPro" id="IPR036431">
    <property type="entry name" value="ARID_dom_sf"/>
</dbReference>
<evidence type="ECO:0000313" key="10">
    <source>
        <dbReference type="EMBL" id="KAF2310269.1"/>
    </source>
</evidence>
<dbReference type="AlphaFoldDB" id="A0A6A6ME61"/>
<dbReference type="InterPro" id="IPR045147">
    <property type="entry name" value="ARI3A/B/C"/>
</dbReference>
<dbReference type="InterPro" id="IPR002068">
    <property type="entry name" value="A-crystallin/Hsp20_dom"/>
</dbReference>
<dbReference type="FunFam" id="1.10.150.60:FF:000009">
    <property type="entry name" value="AT-rich interactive domain-containing protein 3"/>
    <property type="match status" value="1"/>
</dbReference>
<dbReference type="Gene3D" id="2.60.40.790">
    <property type="match status" value="1"/>
</dbReference>
<dbReference type="Pfam" id="PF01388">
    <property type="entry name" value="ARID"/>
    <property type="match status" value="1"/>
</dbReference>
<dbReference type="GO" id="GO:0006357">
    <property type="term" value="P:regulation of transcription by RNA polymerase II"/>
    <property type="evidence" value="ECO:0007669"/>
    <property type="project" value="InterPro"/>
</dbReference>
<evidence type="ECO:0000256" key="7">
    <source>
        <dbReference type="SAM" id="MobiDB-lite"/>
    </source>
</evidence>
<dbReference type="PROSITE" id="PS01031">
    <property type="entry name" value="SHSP"/>
    <property type="match status" value="1"/>
</dbReference>
<evidence type="ECO:0000259" key="8">
    <source>
        <dbReference type="PROSITE" id="PS01031"/>
    </source>
</evidence>
<dbReference type="InterPro" id="IPR008978">
    <property type="entry name" value="HSP20-like_chaperone"/>
</dbReference>
<feature type="compositionally biased region" description="Polar residues" evidence="7">
    <location>
        <begin position="1"/>
        <end position="14"/>
    </location>
</feature>
<reference evidence="10 11" key="1">
    <citation type="journal article" date="2020" name="Mol. Plant">
        <title>The Chromosome-Based Rubber Tree Genome Provides New Insights into Spurge Genome Evolution and Rubber Biosynthesis.</title>
        <authorList>
            <person name="Liu J."/>
            <person name="Shi C."/>
            <person name="Shi C.C."/>
            <person name="Li W."/>
            <person name="Zhang Q.J."/>
            <person name="Zhang Y."/>
            <person name="Li K."/>
            <person name="Lu H.F."/>
            <person name="Shi C."/>
            <person name="Zhu S.T."/>
            <person name="Xiao Z.Y."/>
            <person name="Nan H."/>
            <person name="Yue Y."/>
            <person name="Zhu X.G."/>
            <person name="Wu Y."/>
            <person name="Hong X.N."/>
            <person name="Fan G.Y."/>
            <person name="Tong Y."/>
            <person name="Zhang D."/>
            <person name="Mao C.L."/>
            <person name="Liu Y.L."/>
            <person name="Hao S.J."/>
            <person name="Liu W.Q."/>
            <person name="Lv M.Q."/>
            <person name="Zhang H.B."/>
            <person name="Liu Y."/>
            <person name="Hu-Tang G.R."/>
            <person name="Wang J.P."/>
            <person name="Wang J.H."/>
            <person name="Sun Y.H."/>
            <person name="Ni S.B."/>
            <person name="Chen W.B."/>
            <person name="Zhang X.C."/>
            <person name="Jiao Y.N."/>
            <person name="Eichler E.E."/>
            <person name="Li G.H."/>
            <person name="Liu X."/>
            <person name="Gao L.Z."/>
        </authorList>
    </citation>
    <scope>NUCLEOTIDE SEQUENCE [LARGE SCALE GENOMIC DNA]</scope>
    <source>
        <strain evidence="11">cv. GT1</strain>
        <tissue evidence="10">Leaf</tissue>
    </source>
</reference>
<dbReference type="Gene3D" id="1.10.150.60">
    <property type="entry name" value="ARID DNA-binding domain"/>
    <property type="match status" value="1"/>
</dbReference>
<evidence type="ECO:0000256" key="5">
    <source>
        <dbReference type="PROSITE-ProRule" id="PRU00285"/>
    </source>
</evidence>
<comment type="caution">
    <text evidence="10">The sequence shown here is derived from an EMBL/GenBank/DDBJ whole genome shotgun (WGS) entry which is preliminary data.</text>
</comment>
<organism evidence="10 11">
    <name type="scientific">Hevea brasiliensis</name>
    <name type="common">Para rubber tree</name>
    <name type="synonym">Siphonia brasiliensis</name>
    <dbReference type="NCBI Taxonomy" id="3981"/>
    <lineage>
        <taxon>Eukaryota</taxon>
        <taxon>Viridiplantae</taxon>
        <taxon>Streptophyta</taxon>
        <taxon>Embryophyta</taxon>
        <taxon>Tracheophyta</taxon>
        <taxon>Spermatophyta</taxon>
        <taxon>Magnoliopsida</taxon>
        <taxon>eudicotyledons</taxon>
        <taxon>Gunneridae</taxon>
        <taxon>Pentapetalae</taxon>
        <taxon>rosids</taxon>
        <taxon>fabids</taxon>
        <taxon>Malpighiales</taxon>
        <taxon>Euphorbiaceae</taxon>
        <taxon>Crotonoideae</taxon>
        <taxon>Micrandreae</taxon>
        <taxon>Hevea</taxon>
    </lineage>
</organism>
<proteinExistence type="inferred from homology"/>
<dbReference type="CDD" id="cd06464">
    <property type="entry name" value="ACD_sHsps-like"/>
    <property type="match status" value="1"/>
</dbReference>
<keyword evidence="4" id="KW-0539">Nucleus</keyword>
<evidence type="ECO:0000256" key="6">
    <source>
        <dbReference type="RuleBase" id="RU003616"/>
    </source>
</evidence>
<dbReference type="CDD" id="cd16100">
    <property type="entry name" value="ARID"/>
    <property type="match status" value="1"/>
</dbReference>
<dbReference type="PANTHER" id="PTHR15348:SF17">
    <property type="entry name" value="AT-RICH INTERACTIVE DOMAIN-CONTAINING PROTEIN 5"/>
    <property type="match status" value="1"/>
</dbReference>
<protein>
    <recommendedName>
        <fullName evidence="12">ARID domain-containing protein</fullName>
    </recommendedName>
</protein>
<evidence type="ECO:0000313" key="11">
    <source>
        <dbReference type="Proteomes" id="UP000467840"/>
    </source>
</evidence>
<keyword evidence="2" id="KW-0238">DNA-binding</keyword>
<dbReference type="EMBL" id="JAAGAX010000006">
    <property type="protein sequence ID" value="KAF2310269.1"/>
    <property type="molecule type" value="Genomic_DNA"/>
</dbReference>
<feature type="region of interest" description="Disordered" evidence="7">
    <location>
        <begin position="1"/>
        <end position="73"/>
    </location>
</feature>
<accession>A0A6A6ME61</accession>
<dbReference type="GO" id="GO:0003677">
    <property type="term" value="F:DNA binding"/>
    <property type="evidence" value="ECO:0007669"/>
    <property type="project" value="UniProtKB-KW"/>
</dbReference>
<dbReference type="Proteomes" id="UP000467840">
    <property type="component" value="Chromosome 14"/>
</dbReference>
<evidence type="ECO:0000256" key="3">
    <source>
        <dbReference type="ARBA" id="ARBA00023163"/>
    </source>
</evidence>
<keyword evidence="11" id="KW-1185">Reference proteome</keyword>
<dbReference type="SMART" id="SM00501">
    <property type="entry name" value="BRIGHT"/>
    <property type="match status" value="1"/>
</dbReference>
<dbReference type="Pfam" id="PF00011">
    <property type="entry name" value="HSP20"/>
    <property type="match status" value="1"/>
</dbReference>
<dbReference type="InterPro" id="IPR001606">
    <property type="entry name" value="ARID_dom"/>
</dbReference>
<dbReference type="PANTHER" id="PTHR15348">
    <property type="entry name" value="AT-RICH INTERACTIVE DOMAIN-CONTAINING PROTEIN ARID DOMAIN- CONTAINING PROTEIN DEAD RINGER PROTEIN B-CELL REGULATOR OF IGH TRANSCRIPTION BRIGHT"/>
    <property type="match status" value="1"/>
</dbReference>
<feature type="domain" description="ARID" evidence="9">
    <location>
        <begin position="139"/>
        <end position="230"/>
    </location>
</feature>
<comment type="similarity">
    <text evidence="5 6">Belongs to the small heat shock protein (HSP20) family.</text>
</comment>
<evidence type="ECO:0000256" key="1">
    <source>
        <dbReference type="ARBA" id="ARBA00023015"/>
    </source>
</evidence>
<evidence type="ECO:0000256" key="2">
    <source>
        <dbReference type="ARBA" id="ARBA00023125"/>
    </source>
</evidence>
<evidence type="ECO:0008006" key="12">
    <source>
        <dbReference type="Google" id="ProtNLM"/>
    </source>
</evidence>
<dbReference type="FunFam" id="2.60.40.790:FF:000014">
    <property type="entry name" value="AT-rich interactive domain-containing protein 3"/>
    <property type="match status" value="1"/>
</dbReference>
<keyword evidence="1" id="KW-0805">Transcription regulation</keyword>
<keyword evidence="3" id="KW-0804">Transcription</keyword>
<name>A0A6A6ME61_HEVBR</name>
<dbReference type="SUPFAM" id="SSF46774">
    <property type="entry name" value="ARID-like"/>
    <property type="match status" value="1"/>
</dbReference>
<evidence type="ECO:0000256" key="4">
    <source>
        <dbReference type="ARBA" id="ARBA00023242"/>
    </source>
</evidence>